<proteinExistence type="predicted"/>
<feature type="compositionally biased region" description="Basic and acidic residues" evidence="1">
    <location>
        <begin position="199"/>
        <end position="209"/>
    </location>
</feature>
<feature type="region of interest" description="Disordered" evidence="1">
    <location>
        <begin position="191"/>
        <end position="219"/>
    </location>
</feature>
<dbReference type="RefSeq" id="WP_345714590.1">
    <property type="nucleotide sequence ID" value="NZ_BAABFP010000002.1"/>
</dbReference>
<organism evidence="3 4">
    <name type="scientific">Angustibacter luteus</name>
    <dbReference type="NCBI Taxonomy" id="658456"/>
    <lineage>
        <taxon>Bacteria</taxon>
        <taxon>Bacillati</taxon>
        <taxon>Actinomycetota</taxon>
        <taxon>Actinomycetes</taxon>
        <taxon>Kineosporiales</taxon>
        <taxon>Kineosporiaceae</taxon>
    </lineage>
</organism>
<feature type="domain" description="N-acetyltransferase" evidence="2">
    <location>
        <begin position="15"/>
        <end position="170"/>
    </location>
</feature>
<dbReference type="Proteomes" id="UP001596189">
    <property type="component" value="Unassembled WGS sequence"/>
</dbReference>
<sequence length="219" mass="23945">MPFGLELIVQTVVDGELRERTWDAYSDSFAELRSAAIQRHVMTREEFDAVMADERVTIYLAVRPDGVVAGIASLSNDLRSMPLVSPEFFEARWPREYAAGQCWYIGFVGVRPSEQGGGAFQLIVGTVASTLGPRGGVLVLDVPQRNMEGFHVPRAVKRIADAVVADVSYEMVDSQGYWAYTTPVPAEIDLRDPAPSTIDLREGVSRTTDEGPGAAPSPR</sequence>
<keyword evidence="4" id="KW-1185">Reference proteome</keyword>
<evidence type="ECO:0000256" key="1">
    <source>
        <dbReference type="SAM" id="MobiDB-lite"/>
    </source>
</evidence>
<dbReference type="PROSITE" id="PS51186">
    <property type="entry name" value="GNAT"/>
    <property type="match status" value="1"/>
</dbReference>
<evidence type="ECO:0000313" key="4">
    <source>
        <dbReference type="Proteomes" id="UP001596189"/>
    </source>
</evidence>
<dbReference type="EMBL" id="JBHSRD010000006">
    <property type="protein sequence ID" value="MFC6008638.1"/>
    <property type="molecule type" value="Genomic_DNA"/>
</dbReference>
<evidence type="ECO:0000313" key="3">
    <source>
        <dbReference type="EMBL" id="MFC6008638.1"/>
    </source>
</evidence>
<protein>
    <recommendedName>
        <fullName evidence="2">N-acetyltransferase domain-containing protein</fullName>
    </recommendedName>
</protein>
<name>A0ABW1JIS0_9ACTN</name>
<dbReference type="SUPFAM" id="SSF55729">
    <property type="entry name" value="Acyl-CoA N-acyltransferases (Nat)"/>
    <property type="match status" value="1"/>
</dbReference>
<gene>
    <name evidence="3" type="ORF">ACFQDO_15995</name>
</gene>
<reference evidence="4" key="1">
    <citation type="journal article" date="2019" name="Int. J. Syst. Evol. Microbiol.">
        <title>The Global Catalogue of Microorganisms (GCM) 10K type strain sequencing project: providing services to taxonomists for standard genome sequencing and annotation.</title>
        <authorList>
            <consortium name="The Broad Institute Genomics Platform"/>
            <consortium name="The Broad Institute Genome Sequencing Center for Infectious Disease"/>
            <person name="Wu L."/>
            <person name="Ma J."/>
        </authorList>
    </citation>
    <scope>NUCLEOTIDE SEQUENCE [LARGE SCALE GENOMIC DNA]</scope>
    <source>
        <strain evidence="4">KACC 14249</strain>
    </source>
</reference>
<dbReference type="Gene3D" id="3.40.630.30">
    <property type="match status" value="1"/>
</dbReference>
<comment type="caution">
    <text evidence="3">The sequence shown here is derived from an EMBL/GenBank/DDBJ whole genome shotgun (WGS) entry which is preliminary data.</text>
</comment>
<dbReference type="InterPro" id="IPR016181">
    <property type="entry name" value="Acyl_CoA_acyltransferase"/>
</dbReference>
<evidence type="ECO:0000259" key="2">
    <source>
        <dbReference type="PROSITE" id="PS51186"/>
    </source>
</evidence>
<accession>A0ABW1JIS0</accession>
<dbReference type="InterPro" id="IPR000182">
    <property type="entry name" value="GNAT_dom"/>
</dbReference>